<organism evidence="1 2">
    <name type="scientific">Ananas comosus</name>
    <name type="common">Pineapple</name>
    <name type="synonym">Ananas ananas</name>
    <dbReference type="NCBI Taxonomy" id="4615"/>
    <lineage>
        <taxon>Eukaryota</taxon>
        <taxon>Viridiplantae</taxon>
        <taxon>Streptophyta</taxon>
        <taxon>Embryophyta</taxon>
        <taxon>Tracheophyta</taxon>
        <taxon>Spermatophyta</taxon>
        <taxon>Magnoliopsida</taxon>
        <taxon>Liliopsida</taxon>
        <taxon>Poales</taxon>
        <taxon>Bromeliaceae</taxon>
        <taxon>Bromelioideae</taxon>
        <taxon>Ananas</taxon>
    </lineage>
</organism>
<dbReference type="RefSeq" id="XP_020102320.1">
    <property type="nucleotide sequence ID" value="XM_020246731.1"/>
</dbReference>
<evidence type="ECO:0000313" key="2">
    <source>
        <dbReference type="RefSeq" id="XP_020102320.1"/>
    </source>
</evidence>
<protein>
    <submittedName>
        <fullName evidence="2">Protein SENESCENCE-ASSOCIATED GENE 21, mitochondrial-like</fullName>
    </submittedName>
</protein>
<dbReference type="PANTHER" id="PTHR33509:SF21">
    <property type="entry name" value="OS02G0564600 PROTEIN"/>
    <property type="match status" value="1"/>
</dbReference>
<dbReference type="Proteomes" id="UP000515123">
    <property type="component" value="Linkage group 1"/>
</dbReference>
<proteinExistence type="predicted"/>
<dbReference type="PANTHER" id="PTHR33509">
    <property type="entry name" value="LATE EMBRYOGENIS ABUNDANT PROTEIN 2-RELATED"/>
    <property type="match status" value="1"/>
</dbReference>
<name>A0A6P5GAK5_ANACO</name>
<dbReference type="Pfam" id="PF03242">
    <property type="entry name" value="LEA_3a"/>
    <property type="match status" value="1"/>
</dbReference>
<reference evidence="2" key="2">
    <citation type="submission" date="2025-08" db="UniProtKB">
        <authorList>
            <consortium name="RefSeq"/>
        </authorList>
    </citation>
    <scope>IDENTIFICATION</scope>
    <source>
        <tissue evidence="2">Leaf</tissue>
    </source>
</reference>
<dbReference type="OrthoDB" id="780319at2759"/>
<reference evidence="1" key="1">
    <citation type="journal article" date="2015" name="Nat. Genet.">
        <title>The pineapple genome and the evolution of CAM photosynthesis.</title>
        <authorList>
            <person name="Ming R."/>
            <person name="VanBuren R."/>
            <person name="Wai C.M."/>
            <person name="Tang H."/>
            <person name="Schatz M.C."/>
            <person name="Bowers J.E."/>
            <person name="Lyons E."/>
            <person name="Wang M.L."/>
            <person name="Chen J."/>
            <person name="Biggers E."/>
            <person name="Zhang J."/>
            <person name="Huang L."/>
            <person name="Zhang L."/>
            <person name="Miao W."/>
            <person name="Zhang J."/>
            <person name="Ye Z."/>
            <person name="Miao C."/>
            <person name="Lin Z."/>
            <person name="Wang H."/>
            <person name="Zhou H."/>
            <person name="Yim W.C."/>
            <person name="Priest H.D."/>
            <person name="Zheng C."/>
            <person name="Woodhouse M."/>
            <person name="Edger P.P."/>
            <person name="Guyot R."/>
            <person name="Guo H.B."/>
            <person name="Guo H."/>
            <person name="Zheng G."/>
            <person name="Singh R."/>
            <person name="Sharma A."/>
            <person name="Min X."/>
            <person name="Zheng Y."/>
            <person name="Lee H."/>
            <person name="Gurtowski J."/>
            <person name="Sedlazeck F.J."/>
            <person name="Harkess A."/>
            <person name="McKain M.R."/>
            <person name="Liao Z."/>
            <person name="Fang J."/>
            <person name="Liu J."/>
            <person name="Zhang X."/>
            <person name="Zhang Q."/>
            <person name="Hu W."/>
            <person name="Qin Y."/>
            <person name="Wang K."/>
            <person name="Chen L.Y."/>
            <person name="Shirley N."/>
            <person name="Lin Y.R."/>
            <person name="Liu L.Y."/>
            <person name="Hernandez A.G."/>
            <person name="Wright C.L."/>
            <person name="Bulone V."/>
            <person name="Tuskan G.A."/>
            <person name="Heath K."/>
            <person name="Zee F."/>
            <person name="Moore P.H."/>
            <person name="Sunkar R."/>
            <person name="Leebens-Mack J.H."/>
            <person name="Mockler T."/>
            <person name="Bennetzen J.L."/>
            <person name="Freeling M."/>
            <person name="Sankoff D."/>
            <person name="Paterson A.H."/>
            <person name="Zhu X."/>
            <person name="Yang X."/>
            <person name="Smith J.A."/>
            <person name="Cushman J.C."/>
            <person name="Paull R.E."/>
            <person name="Yu Q."/>
        </authorList>
    </citation>
    <scope>NUCLEOTIDE SEQUENCE [LARGE SCALE GENOMIC DNA]</scope>
    <source>
        <strain evidence="1">cv. F153</strain>
    </source>
</reference>
<sequence length="91" mass="10229">MSRVFISKMLSLTCRRCYSIATESSHAAHAATSTVVRTEGATTAKQAAAEGKEVFWMRDPKTGYWVPENRFDQVDAAELRARLLPKRSNHE</sequence>
<gene>
    <name evidence="2" type="primary">LOC109719890</name>
</gene>
<dbReference type="AlphaFoldDB" id="A0A6P5GAK5"/>
<evidence type="ECO:0000313" key="1">
    <source>
        <dbReference type="Proteomes" id="UP000515123"/>
    </source>
</evidence>
<accession>A0A6P5GAK5</accession>
<dbReference type="GeneID" id="109719890"/>
<keyword evidence="1" id="KW-1185">Reference proteome</keyword>
<dbReference type="InterPro" id="IPR004926">
    <property type="entry name" value="LEA_3a"/>
</dbReference>